<feature type="compositionally biased region" description="Basic residues" evidence="5">
    <location>
        <begin position="181"/>
        <end position="190"/>
    </location>
</feature>
<dbReference type="InterPro" id="IPR006564">
    <property type="entry name" value="Znf_PMZ"/>
</dbReference>
<evidence type="ECO:0000259" key="6">
    <source>
        <dbReference type="PROSITE" id="PS50966"/>
    </source>
</evidence>
<accession>A0AAD8MJY6</accession>
<keyword evidence="1" id="KW-0479">Metal-binding</keyword>
<evidence type="ECO:0000313" key="7">
    <source>
        <dbReference type="EMBL" id="KAK1375572.1"/>
    </source>
</evidence>
<feature type="region of interest" description="Disordered" evidence="5">
    <location>
        <begin position="166"/>
        <end position="307"/>
    </location>
</feature>
<dbReference type="EMBL" id="JAUIZM010000007">
    <property type="protein sequence ID" value="KAK1375572.1"/>
    <property type="molecule type" value="Genomic_DNA"/>
</dbReference>
<evidence type="ECO:0000256" key="5">
    <source>
        <dbReference type="SAM" id="MobiDB-lite"/>
    </source>
</evidence>
<reference evidence="7" key="2">
    <citation type="submission" date="2023-05" db="EMBL/GenBank/DDBJ databases">
        <authorList>
            <person name="Schelkunov M.I."/>
        </authorList>
    </citation>
    <scope>NUCLEOTIDE SEQUENCE</scope>
    <source>
        <strain evidence="7">Hsosn_3</strain>
        <tissue evidence="7">Leaf</tissue>
    </source>
</reference>
<proteinExistence type="predicted"/>
<sequence>MPLIDMLLEIHDMIMTRLHQNRDIMARRNFVIVPRIKKILDEAIKESVGYKVLWDGRDTYVVKGHGGSVSVNLKDRTCVCRVWDLTGVPCCHVVTAIQEGEEFWEDVEGDTVHPPLIVKKLRGRPKTQSRREGWEGTVSKGNKTRVTYTGRKMHCGICRKEGHKKNVCPDKPAYDQPQQPKQKRQRKNKKQGSDDPEKEVTDEIQRQGMEKSTGEDDLLNEATREVEEQTQGLDEVEHSIQIEQQIQTEPNKRMRFMPTPSLRQHRGTGCTPPASTPPTRSRKMTSRKKGSTQSKSVKAFAPPRQKK</sequence>
<dbReference type="Proteomes" id="UP001237642">
    <property type="component" value="Unassembled WGS sequence"/>
</dbReference>
<dbReference type="PROSITE" id="PS50966">
    <property type="entry name" value="ZF_SWIM"/>
    <property type="match status" value="1"/>
</dbReference>
<evidence type="ECO:0000256" key="1">
    <source>
        <dbReference type="ARBA" id="ARBA00022723"/>
    </source>
</evidence>
<evidence type="ECO:0000256" key="3">
    <source>
        <dbReference type="ARBA" id="ARBA00022833"/>
    </source>
</evidence>
<feature type="region of interest" description="Disordered" evidence="5">
    <location>
        <begin position="121"/>
        <end position="145"/>
    </location>
</feature>
<comment type="caution">
    <text evidence="7">The sequence shown here is derived from an EMBL/GenBank/DDBJ whole genome shotgun (WGS) entry which is preliminary data.</text>
</comment>
<feature type="compositionally biased region" description="Basic residues" evidence="5">
    <location>
        <begin position="280"/>
        <end position="290"/>
    </location>
</feature>
<evidence type="ECO:0000313" key="8">
    <source>
        <dbReference type="Proteomes" id="UP001237642"/>
    </source>
</evidence>
<organism evidence="7 8">
    <name type="scientific">Heracleum sosnowskyi</name>
    <dbReference type="NCBI Taxonomy" id="360622"/>
    <lineage>
        <taxon>Eukaryota</taxon>
        <taxon>Viridiplantae</taxon>
        <taxon>Streptophyta</taxon>
        <taxon>Embryophyta</taxon>
        <taxon>Tracheophyta</taxon>
        <taxon>Spermatophyta</taxon>
        <taxon>Magnoliopsida</taxon>
        <taxon>eudicotyledons</taxon>
        <taxon>Gunneridae</taxon>
        <taxon>Pentapetalae</taxon>
        <taxon>asterids</taxon>
        <taxon>campanulids</taxon>
        <taxon>Apiales</taxon>
        <taxon>Apiaceae</taxon>
        <taxon>Apioideae</taxon>
        <taxon>apioid superclade</taxon>
        <taxon>Tordylieae</taxon>
        <taxon>Tordyliinae</taxon>
        <taxon>Heracleum</taxon>
    </lineage>
</organism>
<dbReference type="InterPro" id="IPR007527">
    <property type="entry name" value="Znf_SWIM"/>
</dbReference>
<dbReference type="Pfam" id="PF04434">
    <property type="entry name" value="SWIM"/>
    <property type="match status" value="1"/>
</dbReference>
<dbReference type="SMART" id="SM00575">
    <property type="entry name" value="ZnF_PMZ"/>
    <property type="match status" value="1"/>
</dbReference>
<keyword evidence="2 4" id="KW-0863">Zinc-finger</keyword>
<name>A0AAD8MJY6_9APIA</name>
<dbReference type="PANTHER" id="PTHR31973">
    <property type="entry name" value="POLYPROTEIN, PUTATIVE-RELATED"/>
    <property type="match status" value="1"/>
</dbReference>
<reference evidence="7" key="1">
    <citation type="submission" date="2023-02" db="EMBL/GenBank/DDBJ databases">
        <title>Genome of toxic invasive species Heracleum sosnowskyi carries increased number of genes despite the absence of recent whole-genome duplications.</title>
        <authorList>
            <person name="Schelkunov M."/>
            <person name="Shtratnikova V."/>
            <person name="Makarenko M."/>
            <person name="Klepikova A."/>
            <person name="Omelchenko D."/>
            <person name="Novikova G."/>
            <person name="Obukhova E."/>
            <person name="Bogdanov V."/>
            <person name="Penin A."/>
            <person name="Logacheva M."/>
        </authorList>
    </citation>
    <scope>NUCLEOTIDE SEQUENCE</scope>
    <source>
        <strain evidence="7">Hsosn_3</strain>
        <tissue evidence="7">Leaf</tissue>
    </source>
</reference>
<evidence type="ECO:0000256" key="4">
    <source>
        <dbReference type="PROSITE-ProRule" id="PRU00325"/>
    </source>
</evidence>
<dbReference type="PANTHER" id="PTHR31973:SF187">
    <property type="entry name" value="MUTATOR TRANSPOSASE MUDRA PROTEIN"/>
    <property type="match status" value="1"/>
</dbReference>
<dbReference type="AlphaFoldDB" id="A0AAD8MJY6"/>
<keyword evidence="8" id="KW-1185">Reference proteome</keyword>
<feature type="compositionally biased region" description="Basic and acidic residues" evidence="5">
    <location>
        <begin position="191"/>
        <end position="214"/>
    </location>
</feature>
<gene>
    <name evidence="7" type="ORF">POM88_031765</name>
</gene>
<feature type="domain" description="SWIM-type" evidence="6">
    <location>
        <begin position="69"/>
        <end position="101"/>
    </location>
</feature>
<evidence type="ECO:0000256" key="2">
    <source>
        <dbReference type="ARBA" id="ARBA00022771"/>
    </source>
</evidence>
<keyword evidence="3" id="KW-0862">Zinc</keyword>
<dbReference type="GO" id="GO:0008270">
    <property type="term" value="F:zinc ion binding"/>
    <property type="evidence" value="ECO:0007669"/>
    <property type="project" value="UniProtKB-KW"/>
</dbReference>
<protein>
    <recommendedName>
        <fullName evidence="6">SWIM-type domain-containing protein</fullName>
    </recommendedName>
</protein>